<comment type="caution">
    <text evidence="2">The sequence shown here is derived from an EMBL/GenBank/DDBJ whole genome shotgun (WGS) entry which is preliminary data.</text>
</comment>
<evidence type="ECO:0000256" key="1">
    <source>
        <dbReference type="SAM" id="MobiDB-lite"/>
    </source>
</evidence>
<dbReference type="EMBL" id="SJPR01000017">
    <property type="protein sequence ID" value="TWT91589.1"/>
    <property type="molecule type" value="Genomic_DNA"/>
</dbReference>
<evidence type="ECO:0000313" key="3">
    <source>
        <dbReference type="Proteomes" id="UP000317421"/>
    </source>
</evidence>
<feature type="compositionally biased region" description="Low complexity" evidence="1">
    <location>
        <begin position="39"/>
        <end position="50"/>
    </location>
</feature>
<proteinExistence type="predicted"/>
<protein>
    <submittedName>
        <fullName evidence="2">Uncharacterized protein</fullName>
    </submittedName>
</protein>
<gene>
    <name evidence="2" type="ORF">Pla108_42150</name>
</gene>
<feature type="region of interest" description="Disordered" evidence="1">
    <location>
        <begin position="25"/>
        <end position="50"/>
    </location>
</feature>
<accession>A0A5C5ZWF0</accession>
<evidence type="ECO:0000313" key="2">
    <source>
        <dbReference type="EMBL" id="TWT91589.1"/>
    </source>
</evidence>
<organism evidence="2 3">
    <name type="scientific">Botrimarina colliarenosi</name>
    <dbReference type="NCBI Taxonomy" id="2528001"/>
    <lineage>
        <taxon>Bacteria</taxon>
        <taxon>Pseudomonadati</taxon>
        <taxon>Planctomycetota</taxon>
        <taxon>Planctomycetia</taxon>
        <taxon>Pirellulales</taxon>
        <taxon>Lacipirellulaceae</taxon>
        <taxon>Botrimarina</taxon>
    </lineage>
</organism>
<dbReference type="Proteomes" id="UP000317421">
    <property type="component" value="Unassembled WGS sequence"/>
</dbReference>
<reference evidence="2 3" key="1">
    <citation type="submission" date="2019-02" db="EMBL/GenBank/DDBJ databases">
        <title>Deep-cultivation of Planctomycetes and their phenomic and genomic characterization uncovers novel biology.</title>
        <authorList>
            <person name="Wiegand S."/>
            <person name="Jogler M."/>
            <person name="Boedeker C."/>
            <person name="Pinto D."/>
            <person name="Vollmers J."/>
            <person name="Rivas-Marin E."/>
            <person name="Kohn T."/>
            <person name="Peeters S.H."/>
            <person name="Heuer A."/>
            <person name="Rast P."/>
            <person name="Oberbeckmann S."/>
            <person name="Bunk B."/>
            <person name="Jeske O."/>
            <person name="Meyerdierks A."/>
            <person name="Storesund J.E."/>
            <person name="Kallscheuer N."/>
            <person name="Luecker S."/>
            <person name="Lage O.M."/>
            <person name="Pohl T."/>
            <person name="Merkel B.J."/>
            <person name="Hornburger P."/>
            <person name="Mueller R.-W."/>
            <person name="Bruemmer F."/>
            <person name="Labrenz M."/>
            <person name="Spormann A.M."/>
            <person name="Op Den Camp H."/>
            <person name="Overmann J."/>
            <person name="Amann R."/>
            <person name="Jetten M.S.M."/>
            <person name="Mascher T."/>
            <person name="Medema M.H."/>
            <person name="Devos D.P."/>
            <person name="Kaster A.-K."/>
            <person name="Ovreas L."/>
            <person name="Rohde M."/>
            <person name="Galperin M.Y."/>
            <person name="Jogler C."/>
        </authorList>
    </citation>
    <scope>NUCLEOTIDE SEQUENCE [LARGE SCALE GENOMIC DNA]</scope>
    <source>
        <strain evidence="2 3">Pla108</strain>
    </source>
</reference>
<keyword evidence="3" id="KW-1185">Reference proteome</keyword>
<sequence length="126" mass="13395">MPPPEAPKPVVRLPLIVLLVSVRAPSESKRIPPPPVDSPPVTVSPSSDRSPLVVEKCKTREFCCASITTFDVSADASIVSVSVISSSPPVSKIVWPLMPAAKVMVLGPAFTLARKIASRSENWPAE</sequence>
<name>A0A5C5ZWF0_9BACT</name>
<dbReference type="AlphaFoldDB" id="A0A5C5ZWF0"/>